<reference evidence="1 2" key="1">
    <citation type="submission" date="2021-01" db="EMBL/GenBank/DDBJ databases">
        <title>Belnapia mucosa sp. nov. and Belnapia arida sp. nov., isolated from the Tabernas Desert (Almeria, Spain).</title>
        <authorList>
            <person name="Molina-Menor E."/>
            <person name="Vidal-Verdu A."/>
            <person name="Calonge A."/>
            <person name="Satari L."/>
            <person name="Pereto J."/>
            <person name="Porcar M."/>
        </authorList>
    </citation>
    <scope>NUCLEOTIDE SEQUENCE [LARGE SCALE GENOMIC DNA]</scope>
    <source>
        <strain evidence="1 2">T18</strain>
    </source>
</reference>
<gene>
    <name evidence="1" type="ORF">JMJ56_31260</name>
</gene>
<evidence type="ECO:0000313" key="1">
    <source>
        <dbReference type="EMBL" id="MBL6082447.1"/>
    </source>
</evidence>
<keyword evidence="2" id="KW-1185">Reference proteome</keyword>
<proteinExistence type="predicted"/>
<dbReference type="EMBL" id="JAETWB010000070">
    <property type="protein sequence ID" value="MBL6082447.1"/>
    <property type="molecule type" value="Genomic_DNA"/>
</dbReference>
<name>A0ABS1UFH2_9PROT</name>
<dbReference type="RefSeq" id="WP_202835726.1">
    <property type="nucleotide sequence ID" value="NZ_JAETWB010000070.1"/>
</dbReference>
<protein>
    <submittedName>
        <fullName evidence="1">Uncharacterized protein</fullName>
    </submittedName>
</protein>
<evidence type="ECO:0000313" key="2">
    <source>
        <dbReference type="Proteomes" id="UP000660885"/>
    </source>
</evidence>
<dbReference type="Proteomes" id="UP000660885">
    <property type="component" value="Unassembled WGS sequence"/>
</dbReference>
<organism evidence="1 2">
    <name type="scientific">Belnapia arida</name>
    <dbReference type="NCBI Taxonomy" id="2804533"/>
    <lineage>
        <taxon>Bacteria</taxon>
        <taxon>Pseudomonadati</taxon>
        <taxon>Pseudomonadota</taxon>
        <taxon>Alphaproteobacteria</taxon>
        <taxon>Acetobacterales</taxon>
        <taxon>Roseomonadaceae</taxon>
        <taxon>Belnapia</taxon>
    </lineage>
</organism>
<accession>A0ABS1UFH2</accession>
<comment type="caution">
    <text evidence="1">The sequence shown here is derived from an EMBL/GenBank/DDBJ whole genome shotgun (WGS) entry which is preliminary data.</text>
</comment>
<sequence>MTLCSFMSYAAPFPEKCLLVESAARSRKVQLRHCLSGYGDLGLRSDEARIAILNAADERPEIT</sequence>